<dbReference type="InterPro" id="IPR052034">
    <property type="entry name" value="NasD-like"/>
</dbReference>
<dbReference type="InterPro" id="IPR041854">
    <property type="entry name" value="BFD-like_2Fe2S-bd_dom_sf"/>
</dbReference>
<dbReference type="SUPFAM" id="SSF56014">
    <property type="entry name" value="Nitrite and sulphite reductase 4Fe-4S domain-like"/>
    <property type="match status" value="1"/>
</dbReference>
<keyword evidence="13" id="KW-0408">Iron</keyword>
<dbReference type="Pfam" id="PF04324">
    <property type="entry name" value="Fer2_BFD"/>
    <property type="match status" value="1"/>
</dbReference>
<evidence type="ECO:0000256" key="20">
    <source>
        <dbReference type="ARBA" id="ARBA00070300"/>
    </source>
</evidence>
<evidence type="ECO:0000313" key="23">
    <source>
        <dbReference type="Proteomes" id="UP001239445"/>
    </source>
</evidence>
<keyword evidence="6" id="KW-0004">4Fe-4S</keyword>
<dbReference type="Gene3D" id="3.30.413.10">
    <property type="entry name" value="Sulfite Reductase Hemoprotein, domain 1"/>
    <property type="match status" value="1"/>
</dbReference>
<comment type="similarity">
    <text evidence="5">Belongs to the nitrite and sulfite reductase 4Fe-4S domain family.</text>
</comment>
<keyword evidence="8" id="KW-0285">Flavoprotein</keyword>
<proteinExistence type="inferred from homology"/>
<dbReference type="PRINTS" id="PR00368">
    <property type="entry name" value="FADPNR"/>
</dbReference>
<evidence type="ECO:0000256" key="15">
    <source>
        <dbReference type="ARBA" id="ARBA00023063"/>
    </source>
</evidence>
<dbReference type="GO" id="GO:0051537">
    <property type="term" value="F:2 iron, 2 sulfur cluster binding"/>
    <property type="evidence" value="ECO:0007669"/>
    <property type="project" value="UniProtKB-KW"/>
</dbReference>
<comment type="cofactor">
    <cofactor evidence="1">
        <name>siroheme</name>
        <dbReference type="ChEBI" id="CHEBI:60052"/>
    </cofactor>
</comment>
<dbReference type="Gene3D" id="1.10.10.1100">
    <property type="entry name" value="BFD-like [2Fe-2S]-binding domain"/>
    <property type="match status" value="1"/>
</dbReference>
<evidence type="ECO:0000313" key="22">
    <source>
        <dbReference type="EMBL" id="KAK1755675.1"/>
    </source>
</evidence>
<dbReference type="InterPro" id="IPR012748">
    <property type="entry name" value="Rieske-like_NirD"/>
</dbReference>
<evidence type="ECO:0000256" key="3">
    <source>
        <dbReference type="ARBA" id="ARBA00001974"/>
    </source>
</evidence>
<comment type="catalytic activity">
    <reaction evidence="18">
        <text>NH4(+) + 3 NADP(+) + 2 H2O = nitrite + 3 NADPH + 5 H(+)</text>
        <dbReference type="Rhea" id="RHEA:24632"/>
        <dbReference type="ChEBI" id="CHEBI:15377"/>
        <dbReference type="ChEBI" id="CHEBI:15378"/>
        <dbReference type="ChEBI" id="CHEBI:16301"/>
        <dbReference type="ChEBI" id="CHEBI:28938"/>
        <dbReference type="ChEBI" id="CHEBI:57783"/>
        <dbReference type="ChEBI" id="CHEBI:58349"/>
        <dbReference type="EC" id="1.7.1.4"/>
    </reaction>
</comment>
<feature type="domain" description="Rieske" evidence="21">
    <location>
        <begin position="919"/>
        <end position="1019"/>
    </location>
</feature>
<comment type="cofactor">
    <cofactor evidence="3">
        <name>FAD</name>
        <dbReference type="ChEBI" id="CHEBI:57692"/>
    </cofactor>
</comment>
<evidence type="ECO:0000256" key="9">
    <source>
        <dbReference type="ARBA" id="ARBA00022714"/>
    </source>
</evidence>
<dbReference type="EC" id="1.7.1.4" evidence="19"/>
<keyword evidence="14" id="KW-0411">Iron-sulfur</keyword>
<comment type="cofactor">
    <cofactor evidence="2">
        <name>[4Fe-4S] cluster</name>
        <dbReference type="ChEBI" id="CHEBI:49883"/>
    </cofactor>
</comment>
<keyword evidence="12" id="KW-0560">Oxidoreductase</keyword>
<comment type="caution">
    <text evidence="22">The sequence shown here is derived from an EMBL/GenBank/DDBJ whole genome shotgun (WGS) entry which is preliminary data.</text>
</comment>
<dbReference type="GO" id="GO:0046872">
    <property type="term" value="F:metal ion binding"/>
    <property type="evidence" value="ECO:0007669"/>
    <property type="project" value="UniProtKB-KW"/>
</dbReference>
<evidence type="ECO:0000256" key="8">
    <source>
        <dbReference type="ARBA" id="ARBA00022630"/>
    </source>
</evidence>
<dbReference type="Gene3D" id="3.90.480.20">
    <property type="match status" value="1"/>
</dbReference>
<dbReference type="CDD" id="cd19944">
    <property type="entry name" value="NirB_Fer2_BFD-like_2"/>
    <property type="match status" value="1"/>
</dbReference>
<keyword evidence="9" id="KW-0001">2Fe-2S</keyword>
<dbReference type="GO" id="GO:0042128">
    <property type="term" value="P:nitrate assimilation"/>
    <property type="evidence" value="ECO:0007669"/>
    <property type="project" value="UniProtKB-KW"/>
</dbReference>
<keyword evidence="11" id="KW-0274">FAD</keyword>
<organism evidence="22 23">
    <name type="scientific">Echria macrotheca</name>
    <dbReference type="NCBI Taxonomy" id="438768"/>
    <lineage>
        <taxon>Eukaryota</taxon>
        <taxon>Fungi</taxon>
        <taxon>Dikarya</taxon>
        <taxon>Ascomycota</taxon>
        <taxon>Pezizomycotina</taxon>
        <taxon>Sordariomycetes</taxon>
        <taxon>Sordariomycetidae</taxon>
        <taxon>Sordariales</taxon>
        <taxon>Schizotheciaceae</taxon>
        <taxon>Echria</taxon>
    </lineage>
</organism>
<keyword evidence="23" id="KW-1185">Reference proteome</keyword>
<dbReference type="SUPFAM" id="SSF50022">
    <property type="entry name" value="ISP domain"/>
    <property type="match status" value="1"/>
</dbReference>
<evidence type="ECO:0000256" key="1">
    <source>
        <dbReference type="ARBA" id="ARBA00001929"/>
    </source>
</evidence>
<dbReference type="Pfam" id="PF13806">
    <property type="entry name" value="Rieske_2"/>
    <property type="match status" value="1"/>
</dbReference>
<evidence type="ECO:0000256" key="10">
    <source>
        <dbReference type="ARBA" id="ARBA00022723"/>
    </source>
</evidence>
<evidence type="ECO:0000256" key="16">
    <source>
        <dbReference type="ARBA" id="ARBA00034078"/>
    </source>
</evidence>
<evidence type="ECO:0000256" key="6">
    <source>
        <dbReference type="ARBA" id="ARBA00022485"/>
    </source>
</evidence>
<dbReference type="Gene3D" id="2.102.10.10">
    <property type="entry name" value="Rieske [2Fe-2S] iron-sulphur domain"/>
    <property type="match status" value="1"/>
</dbReference>
<evidence type="ECO:0000256" key="19">
    <source>
        <dbReference type="ARBA" id="ARBA00066907"/>
    </source>
</evidence>
<dbReference type="PANTHER" id="PTHR43809">
    <property type="entry name" value="NITRITE REDUCTASE (NADH) LARGE SUBUNIT"/>
    <property type="match status" value="1"/>
</dbReference>
<evidence type="ECO:0000256" key="11">
    <source>
        <dbReference type="ARBA" id="ARBA00022827"/>
    </source>
</evidence>
<dbReference type="SUPFAM" id="SSF51905">
    <property type="entry name" value="FAD/NAD(P)-binding domain"/>
    <property type="match status" value="2"/>
</dbReference>
<dbReference type="InterPro" id="IPR036136">
    <property type="entry name" value="Nit/Sulf_reduc_fer-like_dom_sf"/>
</dbReference>
<dbReference type="GO" id="GO:0020037">
    <property type="term" value="F:heme binding"/>
    <property type="evidence" value="ECO:0007669"/>
    <property type="project" value="InterPro"/>
</dbReference>
<keyword evidence="7" id="KW-0349">Heme</keyword>
<evidence type="ECO:0000256" key="4">
    <source>
        <dbReference type="ARBA" id="ARBA00005096"/>
    </source>
</evidence>
<dbReference type="FunFam" id="1.10.10.1100:FF:000002">
    <property type="entry name" value="Nitrite reductase large subunit"/>
    <property type="match status" value="1"/>
</dbReference>
<evidence type="ECO:0000256" key="14">
    <source>
        <dbReference type="ARBA" id="ARBA00023014"/>
    </source>
</evidence>
<keyword evidence="10" id="KW-0479">Metal-binding</keyword>
<evidence type="ECO:0000256" key="2">
    <source>
        <dbReference type="ARBA" id="ARBA00001966"/>
    </source>
</evidence>
<dbReference type="InterPro" id="IPR036922">
    <property type="entry name" value="Rieske_2Fe-2S_sf"/>
</dbReference>
<dbReference type="InterPro" id="IPR045854">
    <property type="entry name" value="NO2/SO3_Rdtase_4Fe4S_sf"/>
</dbReference>
<dbReference type="PROSITE" id="PS00365">
    <property type="entry name" value="NIR_SIR"/>
    <property type="match status" value="1"/>
</dbReference>
<comment type="catalytic activity">
    <reaction evidence="17">
        <text>NH4(+) + 3 NAD(+) + 2 H2O = nitrite + 3 NADH + 5 H(+)</text>
        <dbReference type="Rhea" id="RHEA:24628"/>
        <dbReference type="ChEBI" id="CHEBI:15377"/>
        <dbReference type="ChEBI" id="CHEBI:15378"/>
        <dbReference type="ChEBI" id="CHEBI:16301"/>
        <dbReference type="ChEBI" id="CHEBI:28938"/>
        <dbReference type="ChEBI" id="CHEBI:57540"/>
        <dbReference type="ChEBI" id="CHEBI:57945"/>
        <dbReference type="EC" id="1.7.1.4"/>
    </reaction>
</comment>
<dbReference type="InterPro" id="IPR017941">
    <property type="entry name" value="Rieske_2Fe-2S"/>
</dbReference>
<reference evidence="22" key="1">
    <citation type="submission" date="2023-06" db="EMBL/GenBank/DDBJ databases">
        <title>Genome-scale phylogeny and comparative genomics of the fungal order Sordariales.</title>
        <authorList>
            <consortium name="Lawrence Berkeley National Laboratory"/>
            <person name="Hensen N."/>
            <person name="Bonometti L."/>
            <person name="Westerberg I."/>
            <person name="Brannstrom I.O."/>
            <person name="Guillou S."/>
            <person name="Cros-Aarteil S."/>
            <person name="Calhoun S."/>
            <person name="Haridas S."/>
            <person name="Kuo A."/>
            <person name="Mondo S."/>
            <person name="Pangilinan J."/>
            <person name="Riley R."/>
            <person name="Labutti K."/>
            <person name="Andreopoulos B."/>
            <person name="Lipzen A."/>
            <person name="Chen C."/>
            <person name="Yanf M."/>
            <person name="Daum C."/>
            <person name="Ng V."/>
            <person name="Clum A."/>
            <person name="Steindorff A."/>
            <person name="Ohm R."/>
            <person name="Martin F."/>
            <person name="Silar P."/>
            <person name="Natvig D."/>
            <person name="Lalanne C."/>
            <person name="Gautier V."/>
            <person name="Ament-Velasquez S.L."/>
            <person name="Kruys A."/>
            <person name="Hutchinson M.I."/>
            <person name="Powell A.J."/>
            <person name="Barry K."/>
            <person name="Miller A.N."/>
            <person name="Grigoriev I.V."/>
            <person name="Debuchy R."/>
            <person name="Gladieux P."/>
            <person name="Thoren M.H."/>
            <person name="Johannesson H."/>
        </authorList>
    </citation>
    <scope>NUCLEOTIDE SEQUENCE</scope>
    <source>
        <strain evidence="22">PSN4</strain>
    </source>
</reference>
<dbReference type="PANTHER" id="PTHR43809:SF1">
    <property type="entry name" value="NITRITE REDUCTASE (NADH) LARGE SUBUNIT"/>
    <property type="match status" value="1"/>
</dbReference>
<dbReference type="GO" id="GO:0051539">
    <property type="term" value="F:4 iron, 4 sulfur cluster binding"/>
    <property type="evidence" value="ECO:0007669"/>
    <property type="project" value="UniProtKB-KW"/>
</dbReference>
<protein>
    <recommendedName>
        <fullName evidence="20">Nitrite reductase [NAD(P)H]</fullName>
        <ecNumber evidence="19">1.7.1.4</ecNumber>
    </recommendedName>
</protein>
<evidence type="ECO:0000256" key="5">
    <source>
        <dbReference type="ARBA" id="ARBA00010429"/>
    </source>
</evidence>
<dbReference type="Proteomes" id="UP001239445">
    <property type="component" value="Unassembled WGS sequence"/>
</dbReference>
<name>A0AAJ0BCB9_9PEZI</name>
<dbReference type="PROSITE" id="PS51296">
    <property type="entry name" value="RIESKE"/>
    <property type="match status" value="1"/>
</dbReference>
<evidence type="ECO:0000256" key="17">
    <source>
        <dbReference type="ARBA" id="ARBA00050114"/>
    </source>
</evidence>
<keyword evidence="15" id="KW-0534">Nitrate assimilation</keyword>
<dbReference type="Gene3D" id="3.50.50.60">
    <property type="entry name" value="FAD/NAD(P)-binding domain"/>
    <property type="match status" value="2"/>
</dbReference>
<evidence type="ECO:0000256" key="13">
    <source>
        <dbReference type="ARBA" id="ARBA00023004"/>
    </source>
</evidence>
<dbReference type="InterPro" id="IPR006066">
    <property type="entry name" value="NO2/SO3_Rdtase_FeS/sirohaem_BS"/>
</dbReference>
<dbReference type="Pfam" id="PF03460">
    <property type="entry name" value="NIR_SIR_ferr"/>
    <property type="match status" value="1"/>
</dbReference>
<dbReference type="AlphaFoldDB" id="A0AAJ0BCB9"/>
<dbReference type="GO" id="GO:0015980">
    <property type="term" value="P:energy derivation by oxidation of organic compounds"/>
    <property type="evidence" value="ECO:0007669"/>
    <property type="project" value="UniProtKB-ARBA"/>
</dbReference>
<dbReference type="SUPFAM" id="SSF55124">
    <property type="entry name" value="Nitrite/Sulfite reductase N-terminal domain-like"/>
    <property type="match status" value="1"/>
</dbReference>
<dbReference type="InterPro" id="IPR036188">
    <property type="entry name" value="FAD/NAD-bd_sf"/>
</dbReference>
<dbReference type="EMBL" id="MU839833">
    <property type="protein sequence ID" value="KAK1755675.1"/>
    <property type="molecule type" value="Genomic_DNA"/>
</dbReference>
<evidence type="ECO:0000256" key="12">
    <source>
        <dbReference type="ARBA" id="ARBA00023002"/>
    </source>
</evidence>
<gene>
    <name evidence="22" type="ORF">QBC47DRAFT_445949</name>
</gene>
<accession>A0AAJ0BCB9</accession>
<dbReference type="Pfam" id="PF01077">
    <property type="entry name" value="NIR_SIR"/>
    <property type="match status" value="1"/>
</dbReference>
<dbReference type="CDD" id="cd03529">
    <property type="entry name" value="Rieske_NirD"/>
    <property type="match status" value="1"/>
</dbReference>
<evidence type="ECO:0000256" key="18">
    <source>
        <dbReference type="ARBA" id="ARBA00051413"/>
    </source>
</evidence>
<sequence>MAVGMRKKVVVVGLGMVGISFIEKLLKLDARTRKYDIVVIGEEPHVAYNRVGLTSFFDHRKVENLYLNPLEWYEGVVADKALSYHLNTKVTAIHPDSKTVTCGDGREVAYDILVLATGSDAVLPRHTPGHDAKGVFVYRTVQDLEDLIAFSAGQKDTVGAVVGGGLLGLEAAKAMMDLQCFSRVAVIERNRWVLSRQLDADAGGMVVEQVRDLGVDVLLGKRVGRIEMADGESGGGIKGVHFEDGEFMACSTVCFAIGVRPRDELARAAGIVCADRGGGIVVDDSLCTSAADVYAIGECASWQGQTFGLIAPGVEMADVLAFNLTQAELHQPRLYKRPDLSTKLKLLGVEVASFGDFFADRDGPKYLPAKSKRAAAATKKMGAVETLTNGLPPAPVKALTYKDPFQNVYKKYIFSLDGKYLLGGMMIGDTSDYVKLVPLVKNQKELEVPPSQLILGAPKKDGQEDGDDLDDDTQICSCHNVTKKDVVDGVKTGTCKSLGEVKACTKAGTGCGGCMPLVTSIFNSTMKSMGNEVRNNLCAHFAYSRADLYNIVMAKRLTTFAEVMAEAGVDKDRNSVGCEACKPAVASIFASLWNRHVMDRATHGLQDTNDRFLGNIQRNGTYSVIPRVAAGEITPDKLVVIGQVAAKYGLYTKITGGQRIDMFGAKKQDLLEIWRTLVDAGMESGHAYAKSLRTVKSCVGTTWCRYGIGDSVGMAVRLEERYKSIRAPHKIKGGVSGCVRECAEAQNKDFGLIASEKGFNIFVAGNGGAKPKHSELLAKDVPPAEVIPILDRYLMFYIRTADKLQRTARWLEQLPGGISYLREVILDDKLGICASLEAQMQELVDSYFDEWVEAINSPEIAAKFRQFANTADTLETMEVEKDRDQTRPVMWPRDAATENFKGLREKWTETTWQPVLEASYFSGANELPNGISAAVKRGDTQLAVWRVRGRYYATQQMCPHKRAFVLSDGLVGEEKGANPWVSCPNHKRNFDLGTGDCRSDPELSVATFEVEERDDGLVYLKLPPVEELDAELGTSRWIVKKGDAGAGQFDEVDRKIGFKGARRVKRAGVKACGDLGMKKLTGGVVQAVPGGGCGAAPDW</sequence>
<dbReference type="InterPro" id="IPR005117">
    <property type="entry name" value="NiRdtase/SiRdtase_haem-b_fer"/>
</dbReference>
<dbReference type="FunFam" id="3.30.413.10:FF:000007">
    <property type="entry name" value="Nitrite reductase [NAD(P)H] large subunit"/>
    <property type="match status" value="1"/>
</dbReference>
<dbReference type="GO" id="GO:0008942">
    <property type="term" value="F:nitrite reductase [NAD(P)H] activity"/>
    <property type="evidence" value="ECO:0007669"/>
    <property type="project" value="UniProtKB-EC"/>
</dbReference>
<dbReference type="InterPro" id="IPR023753">
    <property type="entry name" value="FAD/NAD-binding_dom"/>
</dbReference>
<comment type="pathway">
    <text evidence="4">Nitrogen metabolism; nitrate reduction (assimilation).</text>
</comment>
<dbReference type="Pfam" id="PF07992">
    <property type="entry name" value="Pyr_redox_2"/>
    <property type="match status" value="1"/>
</dbReference>
<evidence type="ECO:0000259" key="21">
    <source>
        <dbReference type="PROSITE" id="PS51296"/>
    </source>
</evidence>
<dbReference type="InterPro" id="IPR006067">
    <property type="entry name" value="NO2/SO3_Rdtase_4Fe4S_dom"/>
</dbReference>
<dbReference type="InterPro" id="IPR007419">
    <property type="entry name" value="BFD-like_2Fe2S-bd_dom"/>
</dbReference>
<evidence type="ECO:0000256" key="7">
    <source>
        <dbReference type="ARBA" id="ARBA00022617"/>
    </source>
</evidence>
<dbReference type="PRINTS" id="PR00397">
    <property type="entry name" value="SIROHAEM"/>
</dbReference>
<dbReference type="NCBIfam" id="TIGR02378">
    <property type="entry name" value="nirD_assim_sml"/>
    <property type="match status" value="1"/>
</dbReference>
<comment type="cofactor">
    <cofactor evidence="16">
        <name>[2Fe-2S] cluster</name>
        <dbReference type="ChEBI" id="CHEBI:190135"/>
    </cofactor>
</comment>